<reference evidence="7" key="2">
    <citation type="journal article" date="2022" name="Microbiol. Resour. Announc.">
        <title>Metagenome Sequencing to Explore Phylogenomics of Terrestrial Cyanobacteria.</title>
        <authorList>
            <person name="Ward R.D."/>
            <person name="Stajich J.E."/>
            <person name="Johansen J.R."/>
            <person name="Huntemann M."/>
            <person name="Clum A."/>
            <person name="Foster B."/>
            <person name="Foster B."/>
            <person name="Roux S."/>
            <person name="Palaniappan K."/>
            <person name="Varghese N."/>
            <person name="Mukherjee S."/>
            <person name="Reddy T.B.K."/>
            <person name="Daum C."/>
            <person name="Copeland A."/>
            <person name="Chen I.A."/>
            <person name="Ivanova N.N."/>
            <person name="Kyrpides N.C."/>
            <person name="Shapiro N."/>
            <person name="Eloe-Fadrosh E.A."/>
            <person name="Pietrasiak N."/>
        </authorList>
    </citation>
    <scope>NUCLEOTIDE SEQUENCE</scope>
    <source>
        <strain evidence="7">GSE-NOS-MK-12-04C</strain>
    </source>
</reference>
<feature type="domain" description="RNA polymerase sigma-70 region 3" evidence="5">
    <location>
        <begin position="104"/>
        <end position="170"/>
    </location>
</feature>
<evidence type="ECO:0000256" key="1">
    <source>
        <dbReference type="ARBA" id="ARBA00023015"/>
    </source>
</evidence>
<keyword evidence="1" id="KW-0805">Transcription regulation</keyword>
<dbReference type="GO" id="GO:0016987">
    <property type="term" value="F:sigma factor activity"/>
    <property type="evidence" value="ECO:0007669"/>
    <property type="project" value="UniProtKB-KW"/>
</dbReference>
<dbReference type="GO" id="GO:0006352">
    <property type="term" value="P:DNA-templated transcription initiation"/>
    <property type="evidence" value="ECO:0007669"/>
    <property type="project" value="InterPro"/>
</dbReference>
<dbReference type="PANTHER" id="PTHR30385:SF4">
    <property type="entry name" value="RNA POLYMERASE SIGMA-E FACTOR"/>
    <property type="match status" value="1"/>
</dbReference>
<dbReference type="Gene3D" id="1.10.1740.10">
    <property type="match status" value="1"/>
</dbReference>
<name>A0A951QL53_9CYAN</name>
<dbReference type="Gene3D" id="1.20.140.160">
    <property type="match status" value="1"/>
</dbReference>
<dbReference type="PANTHER" id="PTHR30385">
    <property type="entry name" value="SIGMA FACTOR F FLAGELLAR"/>
    <property type="match status" value="1"/>
</dbReference>
<dbReference type="InterPro" id="IPR007624">
    <property type="entry name" value="RNA_pol_sigma70_r3"/>
</dbReference>
<proteinExistence type="predicted"/>
<dbReference type="InterPro" id="IPR007627">
    <property type="entry name" value="RNA_pol_sigma70_r2"/>
</dbReference>
<dbReference type="InterPro" id="IPR013324">
    <property type="entry name" value="RNA_pol_sigma_r3/r4-like"/>
</dbReference>
<dbReference type="AlphaFoldDB" id="A0A951QL53"/>
<sequence length="286" mass="32779">MKNIFILFFETRSLSLRNYLVEDNIGLARKVAHVAVNSSNQPYEDMLCYATIGLTKAVERYNPLLNDYFSSFAMPYIRGEIQHYLRDKVSVVRLHRKYQELATKKEKASRKMTRTLGRIPTKKELIEELQISTEMFEEIEIAVTNRNNQLRLDMPIGSDDLKLGDALPARESMIFASAEQIWLEVEKAIIKISPPMARKALALIYLDGIPLIDAASSLRLEIQEILLFLAQGVELLSESIDIPLELIVNLLADFGEEKDIKKAWELASISMDDYLQGQFYEWLKSA</sequence>
<evidence type="ECO:0000259" key="6">
    <source>
        <dbReference type="Pfam" id="PF04542"/>
    </source>
</evidence>
<protein>
    <submittedName>
        <fullName evidence="7">Sigma-70 family RNA polymerase sigma factor</fullName>
    </submittedName>
</protein>
<keyword evidence="4" id="KW-0804">Transcription</keyword>
<evidence type="ECO:0000313" key="8">
    <source>
        <dbReference type="Proteomes" id="UP000729701"/>
    </source>
</evidence>
<dbReference type="EMBL" id="JAHHGZ010000012">
    <property type="protein sequence ID" value="MBW4668404.1"/>
    <property type="molecule type" value="Genomic_DNA"/>
</dbReference>
<dbReference type="Proteomes" id="UP000729701">
    <property type="component" value="Unassembled WGS sequence"/>
</dbReference>
<dbReference type="SUPFAM" id="SSF88946">
    <property type="entry name" value="Sigma2 domain of RNA polymerase sigma factors"/>
    <property type="match status" value="1"/>
</dbReference>
<dbReference type="InterPro" id="IPR014284">
    <property type="entry name" value="RNA_pol_sigma-70_dom"/>
</dbReference>
<dbReference type="SUPFAM" id="SSF88659">
    <property type="entry name" value="Sigma3 and sigma4 domains of RNA polymerase sigma factors"/>
    <property type="match status" value="1"/>
</dbReference>
<dbReference type="Pfam" id="PF04542">
    <property type="entry name" value="Sigma70_r2"/>
    <property type="match status" value="1"/>
</dbReference>
<evidence type="ECO:0000259" key="5">
    <source>
        <dbReference type="Pfam" id="PF04539"/>
    </source>
</evidence>
<evidence type="ECO:0000313" key="7">
    <source>
        <dbReference type="EMBL" id="MBW4668404.1"/>
    </source>
</evidence>
<dbReference type="GO" id="GO:0003677">
    <property type="term" value="F:DNA binding"/>
    <property type="evidence" value="ECO:0007669"/>
    <property type="project" value="UniProtKB-KW"/>
</dbReference>
<keyword evidence="3" id="KW-0238">DNA-binding</keyword>
<evidence type="ECO:0000256" key="2">
    <source>
        <dbReference type="ARBA" id="ARBA00023082"/>
    </source>
</evidence>
<dbReference type="InterPro" id="IPR013325">
    <property type="entry name" value="RNA_pol_sigma_r2"/>
</dbReference>
<evidence type="ECO:0000256" key="3">
    <source>
        <dbReference type="ARBA" id="ARBA00023125"/>
    </source>
</evidence>
<feature type="domain" description="RNA polymerase sigma-70 region 2" evidence="6">
    <location>
        <begin position="20"/>
        <end position="88"/>
    </location>
</feature>
<comment type="caution">
    <text evidence="7">The sequence shown here is derived from an EMBL/GenBank/DDBJ whole genome shotgun (WGS) entry which is preliminary data.</text>
</comment>
<organism evidence="7 8">
    <name type="scientific">Cyanomargarita calcarea GSE-NOS-MK-12-04C</name>
    <dbReference type="NCBI Taxonomy" id="2839659"/>
    <lineage>
        <taxon>Bacteria</taxon>
        <taxon>Bacillati</taxon>
        <taxon>Cyanobacteriota</taxon>
        <taxon>Cyanophyceae</taxon>
        <taxon>Nostocales</taxon>
        <taxon>Cyanomargaritaceae</taxon>
        <taxon>Cyanomargarita</taxon>
    </lineage>
</organism>
<dbReference type="NCBIfam" id="TIGR02937">
    <property type="entry name" value="sigma70-ECF"/>
    <property type="match status" value="1"/>
</dbReference>
<accession>A0A951QL53</accession>
<dbReference type="Pfam" id="PF04539">
    <property type="entry name" value="Sigma70_r3"/>
    <property type="match status" value="1"/>
</dbReference>
<reference evidence="7" key="1">
    <citation type="submission" date="2021-05" db="EMBL/GenBank/DDBJ databases">
        <authorList>
            <person name="Pietrasiak N."/>
            <person name="Ward R."/>
            <person name="Stajich J.E."/>
            <person name="Kurbessoian T."/>
        </authorList>
    </citation>
    <scope>NUCLEOTIDE SEQUENCE</scope>
    <source>
        <strain evidence="7">GSE-NOS-MK-12-04C</strain>
    </source>
</reference>
<evidence type="ECO:0000256" key="4">
    <source>
        <dbReference type="ARBA" id="ARBA00023163"/>
    </source>
</evidence>
<keyword evidence="2" id="KW-0731">Sigma factor</keyword>
<gene>
    <name evidence="7" type="ORF">KME60_13500</name>
</gene>